<protein>
    <recommendedName>
        <fullName evidence="3">6-bladed beta-propeller</fullName>
    </recommendedName>
</protein>
<evidence type="ECO:0000313" key="1">
    <source>
        <dbReference type="EMBL" id="SCQ17655.1"/>
    </source>
</evidence>
<evidence type="ECO:0000313" key="2">
    <source>
        <dbReference type="Proteomes" id="UP000182057"/>
    </source>
</evidence>
<dbReference type="AlphaFoldDB" id="A0A1D3UBZ1"/>
<evidence type="ECO:0008006" key="3">
    <source>
        <dbReference type="Google" id="ProtNLM"/>
    </source>
</evidence>
<gene>
    <name evidence="1" type="ORF">TFUB20_00074</name>
</gene>
<sequence length="406" mass="46442">MRNLHVFFSLFCMTTLVILNLVNCSSLEKKYNISTEACIPVIDLAYAVENSGESLPLSDFVEDIEYIRPEYPATLVDIIFGISFNRNYLLLEVRDRLLCYTREGKFICEISRKGQGPKEHLGIRSSDLYHNLVAIHSNYSCKILWYNADGEYIRETPVSNSVFKINILDTNRVAIHLHHGTEMDNPGLFIAGILNSNGDTVQIKKSEPYYPEGVASSPSIWKYNDTVRVLTCINDTVYAISRNEIVPRYVINFGKYKISRDAFADIRLLEQERNKCISMPSFCETATHLLVIFPYNRKRWFAVYDKQTAKISAWSSEPDNINKYGFLEGGGWINNIDGGVSPTAFFSASSDYFTVNVEPENLKTSFIENKGHIDVQYPEKQQKLEQLIHSLDDEENPVVILYKLKN</sequence>
<dbReference type="OrthoDB" id="1026594at2"/>
<name>A0A1D3UBZ1_TANFO</name>
<dbReference type="Proteomes" id="UP000182057">
    <property type="component" value="Unassembled WGS sequence"/>
</dbReference>
<organism evidence="1 2">
    <name type="scientific">Tannerella forsythia</name>
    <name type="common">Bacteroides forsythus</name>
    <dbReference type="NCBI Taxonomy" id="28112"/>
    <lineage>
        <taxon>Bacteria</taxon>
        <taxon>Pseudomonadati</taxon>
        <taxon>Bacteroidota</taxon>
        <taxon>Bacteroidia</taxon>
        <taxon>Bacteroidales</taxon>
        <taxon>Tannerellaceae</taxon>
        <taxon>Tannerella</taxon>
    </lineage>
</organism>
<dbReference type="Pfam" id="PF17170">
    <property type="entry name" value="DUF5128"/>
    <property type="match status" value="1"/>
</dbReference>
<reference evidence="1 2" key="1">
    <citation type="submission" date="2016-09" db="EMBL/GenBank/DDBJ databases">
        <authorList>
            <person name="Capua I."/>
            <person name="De Benedictis P."/>
            <person name="Joannis T."/>
            <person name="Lombin L.H."/>
            <person name="Cattoli G."/>
        </authorList>
    </citation>
    <scope>NUCLEOTIDE SEQUENCE [LARGE SCALE GENOMIC DNA]</scope>
    <source>
        <strain evidence="1 2">UB20</strain>
    </source>
</reference>
<dbReference type="EMBL" id="FMMM01000008">
    <property type="protein sequence ID" value="SCQ17655.1"/>
    <property type="molecule type" value="Genomic_DNA"/>
</dbReference>
<accession>A0A1D3UBZ1</accession>
<proteinExistence type="predicted"/>